<dbReference type="GO" id="GO:0016887">
    <property type="term" value="F:ATP hydrolysis activity"/>
    <property type="evidence" value="ECO:0007669"/>
    <property type="project" value="InterPro"/>
</dbReference>
<comment type="similarity">
    <text evidence="2">Belongs to the AAA ATPase family. BCS1 subfamily.</text>
</comment>
<evidence type="ECO:0000256" key="1">
    <source>
        <dbReference type="ARBA" id="ARBA00001946"/>
    </source>
</evidence>
<dbReference type="Proteomes" id="UP000006591">
    <property type="component" value="Chromosome 12"/>
</dbReference>
<dbReference type="InterPro" id="IPR003593">
    <property type="entry name" value="AAA+_ATPase"/>
</dbReference>
<dbReference type="Pfam" id="PF25568">
    <property type="entry name" value="AAA_lid_At3g28540"/>
    <property type="match status" value="2"/>
</dbReference>
<dbReference type="InterPro" id="IPR027417">
    <property type="entry name" value="P-loop_NTPase"/>
</dbReference>
<dbReference type="InterPro" id="IPR003959">
    <property type="entry name" value="ATPase_AAA_core"/>
</dbReference>
<dbReference type="Gramene" id="ONIVA12G11790.1">
    <property type="protein sequence ID" value="ONIVA12G11790.1"/>
    <property type="gene ID" value="ONIVA12G11790"/>
</dbReference>
<dbReference type="STRING" id="4536.A0A0E0JA69"/>
<dbReference type="GO" id="GO:0005524">
    <property type="term" value="F:ATP binding"/>
    <property type="evidence" value="ECO:0007669"/>
    <property type="project" value="InterPro"/>
</dbReference>
<keyword evidence="7" id="KW-1185">Reference proteome</keyword>
<proteinExistence type="inferred from homology"/>
<evidence type="ECO:0000256" key="4">
    <source>
        <dbReference type="ARBA" id="ARBA00049360"/>
    </source>
</evidence>
<evidence type="ECO:0000313" key="7">
    <source>
        <dbReference type="Proteomes" id="UP000006591"/>
    </source>
</evidence>
<feature type="domain" description="AAA+ ATPase" evidence="5">
    <location>
        <begin position="183"/>
        <end position="293"/>
    </location>
</feature>
<evidence type="ECO:0000256" key="2">
    <source>
        <dbReference type="ARBA" id="ARBA00007448"/>
    </source>
</evidence>
<dbReference type="Gene3D" id="6.10.280.40">
    <property type="match status" value="1"/>
</dbReference>
<evidence type="ECO:0000256" key="3">
    <source>
        <dbReference type="ARBA" id="ARBA00022842"/>
    </source>
</evidence>
<dbReference type="eggNOG" id="KOG0743">
    <property type="taxonomic scope" value="Eukaryota"/>
</dbReference>
<dbReference type="SUPFAM" id="SSF52540">
    <property type="entry name" value="P-loop containing nucleoside triphosphate hydrolases"/>
    <property type="match status" value="1"/>
</dbReference>
<comment type="cofactor">
    <cofactor evidence="1">
        <name>Mg(2+)</name>
        <dbReference type="ChEBI" id="CHEBI:18420"/>
    </cofactor>
</comment>
<dbReference type="HOGENOM" id="CLU_010189_0_1_1"/>
<keyword evidence="3" id="KW-0460">Magnesium</keyword>
<dbReference type="InterPro" id="IPR058017">
    <property type="entry name" value="At3g28540-like_C"/>
</dbReference>
<dbReference type="InterPro" id="IPR050747">
    <property type="entry name" value="Mitochondrial_chaperone_BCS1"/>
</dbReference>
<comment type="catalytic activity">
    <reaction evidence="4">
        <text>ATP + H2O = ADP + phosphate + H(+)</text>
        <dbReference type="Rhea" id="RHEA:13065"/>
        <dbReference type="ChEBI" id="CHEBI:15377"/>
        <dbReference type="ChEBI" id="CHEBI:15378"/>
        <dbReference type="ChEBI" id="CHEBI:30616"/>
        <dbReference type="ChEBI" id="CHEBI:43474"/>
        <dbReference type="ChEBI" id="CHEBI:456216"/>
    </reaction>
</comment>
<reference evidence="6" key="2">
    <citation type="submission" date="2018-04" db="EMBL/GenBank/DDBJ databases">
        <title>OnivRS2 (Oryza nivara Reference Sequence Version 2).</title>
        <authorList>
            <person name="Zhang J."/>
            <person name="Kudrna D."/>
            <person name="Lee S."/>
            <person name="Talag J."/>
            <person name="Rajasekar S."/>
            <person name="Welchert J."/>
            <person name="Hsing Y.-I."/>
            <person name="Wing R.A."/>
        </authorList>
    </citation>
    <scope>NUCLEOTIDE SEQUENCE [LARGE SCALE GENOMIC DNA]</scope>
    <source>
        <strain evidence="6">SL10</strain>
    </source>
</reference>
<evidence type="ECO:0000313" key="6">
    <source>
        <dbReference type="EnsemblPlants" id="ONIVA12G11790.1"/>
    </source>
</evidence>
<evidence type="ECO:0000259" key="5">
    <source>
        <dbReference type="SMART" id="SM00382"/>
    </source>
</evidence>
<dbReference type="Gene3D" id="3.40.50.300">
    <property type="entry name" value="P-loop containing nucleotide triphosphate hydrolases"/>
    <property type="match status" value="1"/>
</dbReference>
<organism evidence="6">
    <name type="scientific">Oryza nivara</name>
    <name type="common">Indian wild rice</name>
    <name type="synonym">Oryza sativa f. spontanea</name>
    <dbReference type="NCBI Taxonomy" id="4536"/>
    <lineage>
        <taxon>Eukaryota</taxon>
        <taxon>Viridiplantae</taxon>
        <taxon>Streptophyta</taxon>
        <taxon>Embryophyta</taxon>
        <taxon>Tracheophyta</taxon>
        <taxon>Spermatophyta</taxon>
        <taxon>Magnoliopsida</taxon>
        <taxon>Liliopsida</taxon>
        <taxon>Poales</taxon>
        <taxon>Poaceae</taxon>
        <taxon>BOP clade</taxon>
        <taxon>Oryzoideae</taxon>
        <taxon>Oryzeae</taxon>
        <taxon>Oryzinae</taxon>
        <taxon>Oryza</taxon>
    </lineage>
</organism>
<reference evidence="6" key="1">
    <citation type="submission" date="2015-04" db="UniProtKB">
        <authorList>
            <consortium name="EnsemblPlants"/>
        </authorList>
    </citation>
    <scope>IDENTIFICATION</scope>
    <source>
        <strain evidence="6">SL10</strain>
    </source>
</reference>
<dbReference type="AlphaFoldDB" id="A0A0E0JA69"/>
<accession>A0A0E0JA69</accession>
<dbReference type="InterPro" id="IPR025753">
    <property type="entry name" value="AAA_N_dom"/>
</dbReference>
<dbReference type="OMA" id="FMLRCKR"/>
<dbReference type="Pfam" id="PF14363">
    <property type="entry name" value="AAA_assoc"/>
    <property type="match status" value="1"/>
</dbReference>
<dbReference type="PANTHER" id="PTHR23070">
    <property type="entry name" value="BCS1 AAA-TYPE ATPASE"/>
    <property type="match status" value="1"/>
</dbReference>
<dbReference type="GO" id="GO:0006950">
    <property type="term" value="P:response to stress"/>
    <property type="evidence" value="ECO:0007669"/>
    <property type="project" value="UniProtKB-ARBA"/>
</dbReference>
<dbReference type="Pfam" id="PF00004">
    <property type="entry name" value="AAA"/>
    <property type="match status" value="1"/>
</dbReference>
<dbReference type="EnsemblPlants" id="ONIVA12G11790.1">
    <property type="protein sequence ID" value="ONIVA12G11790.1"/>
    <property type="gene ID" value="ONIVA12G11790"/>
</dbReference>
<dbReference type="SMART" id="SM00382">
    <property type="entry name" value="AAA"/>
    <property type="match status" value="1"/>
</dbReference>
<sequence>MKRREPFKMFGAVSTYLSRVCAGGACKLKAELCNNTKDDPVVTLDEHQEVVDSFDGARMWWRLCPKASKNKGAITVSYYPGETDEPRCFRLVFHKRHRQLVLSSYLPSVVRRWRELTAKNRQRRLFTNHASEGNKSVWTSVPYNPPATFDMLTMDHAKKVDIMEDLTAFQKGKEYHSKVGKAWKRGYLLHGLPGTGKSTMIGAMANFLDYDVYDLDLTSVKNNSELRKLFLDTTDKSIIVIEDIDAIEDELTTKRKGNSERVFMFTTNHIDWLDPALIWPGRMDKHIEMSYCRFEAFKVLAKSYLDITDHSLFAEIGRLLDETDTTPADVANNLMVRSKRNGEISRLLLDDEMDGSPPADVANNFMLRCKRKRDADECLAGLVQTLKKAKMESATPPMDTIEEEAKEEHNLTQKKATEGGGYMMSARC</sequence>
<protein>
    <recommendedName>
        <fullName evidence="5">AAA+ ATPase domain-containing protein</fullName>
    </recommendedName>
</protein>
<name>A0A0E0JA69_ORYNI</name>